<dbReference type="InterPro" id="IPR057070">
    <property type="entry name" value="HKD_inactive"/>
</dbReference>
<dbReference type="InterPro" id="IPR016035">
    <property type="entry name" value="Acyl_Trfase/lysoPLipase"/>
</dbReference>
<evidence type="ECO:0000313" key="7">
    <source>
        <dbReference type="Proteomes" id="UP001371305"/>
    </source>
</evidence>
<dbReference type="InterPro" id="IPR050301">
    <property type="entry name" value="NTE"/>
</dbReference>
<feature type="active site" description="Proton acceptor" evidence="4">
    <location>
        <position position="215"/>
    </location>
</feature>
<dbReference type="Proteomes" id="UP001371305">
    <property type="component" value="Unassembled WGS sequence"/>
</dbReference>
<keyword evidence="7" id="KW-1185">Reference proteome</keyword>
<dbReference type="Pfam" id="PF01734">
    <property type="entry name" value="Patatin"/>
    <property type="match status" value="1"/>
</dbReference>
<evidence type="ECO:0000256" key="3">
    <source>
        <dbReference type="ARBA" id="ARBA00023098"/>
    </source>
</evidence>
<keyword evidence="2 4" id="KW-0442">Lipid degradation</keyword>
<feature type="short sequence motif" description="DGA/G" evidence="4">
    <location>
        <begin position="215"/>
        <end position="217"/>
    </location>
</feature>
<feature type="active site" description="Nucleophile" evidence="4">
    <location>
        <position position="59"/>
    </location>
</feature>
<comment type="caution">
    <text evidence="4">Lacks conserved residue(s) required for the propagation of feature annotation.</text>
</comment>
<gene>
    <name evidence="6" type="ORF">WKV53_12920</name>
</gene>
<dbReference type="EMBL" id="JBBUKT010000004">
    <property type="protein sequence ID" value="MEK7951411.1"/>
    <property type="molecule type" value="Genomic_DNA"/>
</dbReference>
<reference evidence="6 7" key="1">
    <citation type="submission" date="2024-04" db="EMBL/GenBank/DDBJ databases">
        <title>Luteolibacter sp. isolated from soil.</title>
        <authorList>
            <person name="An J."/>
        </authorList>
    </citation>
    <scope>NUCLEOTIDE SEQUENCE [LARGE SCALE GENOMIC DNA]</scope>
    <source>
        <strain evidence="6 7">Y139</strain>
    </source>
</reference>
<dbReference type="SUPFAM" id="SSF52151">
    <property type="entry name" value="FabD/lysophospholipase-like"/>
    <property type="match status" value="1"/>
</dbReference>
<name>A0ABU9AUR7_9BACT</name>
<evidence type="ECO:0000256" key="4">
    <source>
        <dbReference type="PROSITE-ProRule" id="PRU01161"/>
    </source>
</evidence>
<evidence type="ECO:0000259" key="5">
    <source>
        <dbReference type="PROSITE" id="PS51635"/>
    </source>
</evidence>
<evidence type="ECO:0000256" key="1">
    <source>
        <dbReference type="ARBA" id="ARBA00022801"/>
    </source>
</evidence>
<dbReference type="PROSITE" id="PS51635">
    <property type="entry name" value="PNPLA"/>
    <property type="match status" value="1"/>
</dbReference>
<dbReference type="PANTHER" id="PTHR14226:SF78">
    <property type="entry name" value="SLR0060 PROTEIN"/>
    <property type="match status" value="1"/>
</dbReference>
<keyword evidence="1 4" id="KW-0378">Hydrolase</keyword>
<sequence>MHFLPNDPMNESNTIYKTRFYSDCIGVFQGGGCRAAALGGAYDEAFKLGVRFSEVAGTSAGSIVAALIAAGAEPQYLLGKLRELDFTTLIKSPKKSTFTKVRKRVWLAQWVPFKGEMGRAAVKFARMGGLNSSEKIGEWVEECLRDLIGKASGPVLFSDLLMPLHVVAGDLSTMKPRVWSNHASPNQSVAHAVRASCSIPGFFQPVEEGATLLVDGGVVSNIPHFLFNGAAKRGRQSKRVLLFMLESTEEQNRACDAKELASQVASLAVDGGMDVQLSFTPNIAKIVIPTGAIQATDFDSMDAGKVNSLIESGQRTAHKFITEELLNSQGAGSGVSIIYDEHEAFLAVAERLNSVRQSVRIAMRDTKWFWELFPTVLNWKKTGIQVTVFTTPLGGCSSEGPKEKQRRGFLDGMGVELKVVPSLAFEGFLFDDATAVDSAALIFRGEKSDYEPLARYYSGRIDQTAVSALGDKFSLNSAFDGMNFQPKMSSSDESTLLELLKTNVPFYRDPEVRLSIEEIEISRIHLISRFVRAFRYKQIGSLVESYSEAGLELFEPAQISLRDGTYSIVTPPVVEPAGLDFVALEGNTRFLYCLNNGISKVRAVVVRGVGVELPAAPIPLKRVTITAVKRPPEERMVAFDHTRFRDIERAVRPLPTI</sequence>
<comment type="caution">
    <text evidence="6">The sequence shown here is derived from an EMBL/GenBank/DDBJ whole genome shotgun (WGS) entry which is preliminary data.</text>
</comment>
<feature type="short sequence motif" description="GXSXG" evidence="4">
    <location>
        <begin position="57"/>
        <end position="61"/>
    </location>
</feature>
<feature type="domain" description="PNPLA" evidence="5">
    <location>
        <begin position="26"/>
        <end position="228"/>
    </location>
</feature>
<dbReference type="Pfam" id="PF24402">
    <property type="entry name" value="iHKD"/>
    <property type="match status" value="1"/>
</dbReference>
<evidence type="ECO:0000313" key="6">
    <source>
        <dbReference type="EMBL" id="MEK7951411.1"/>
    </source>
</evidence>
<keyword evidence="3 4" id="KW-0443">Lipid metabolism</keyword>
<dbReference type="Gene3D" id="3.40.1090.10">
    <property type="entry name" value="Cytosolic phospholipase A2 catalytic domain"/>
    <property type="match status" value="2"/>
</dbReference>
<protein>
    <submittedName>
        <fullName evidence="6">Patatin-like phospholipase family protein</fullName>
    </submittedName>
</protein>
<organism evidence="6 7">
    <name type="scientific">Luteolibacter soli</name>
    <dbReference type="NCBI Taxonomy" id="3135280"/>
    <lineage>
        <taxon>Bacteria</taxon>
        <taxon>Pseudomonadati</taxon>
        <taxon>Verrucomicrobiota</taxon>
        <taxon>Verrucomicrobiia</taxon>
        <taxon>Verrucomicrobiales</taxon>
        <taxon>Verrucomicrobiaceae</taxon>
        <taxon>Luteolibacter</taxon>
    </lineage>
</organism>
<dbReference type="InterPro" id="IPR002641">
    <property type="entry name" value="PNPLA_dom"/>
</dbReference>
<evidence type="ECO:0000256" key="2">
    <source>
        <dbReference type="ARBA" id="ARBA00022963"/>
    </source>
</evidence>
<dbReference type="PANTHER" id="PTHR14226">
    <property type="entry name" value="NEUROPATHY TARGET ESTERASE/SWISS CHEESE D.MELANOGASTER"/>
    <property type="match status" value="1"/>
</dbReference>
<dbReference type="RefSeq" id="WP_341405015.1">
    <property type="nucleotide sequence ID" value="NZ_JBBUKT010000004.1"/>
</dbReference>
<accession>A0ABU9AUR7</accession>
<proteinExistence type="predicted"/>